<dbReference type="InterPro" id="IPR039424">
    <property type="entry name" value="SBP_5"/>
</dbReference>
<dbReference type="Gene3D" id="3.10.105.10">
    <property type="entry name" value="Dipeptide-binding Protein, Domain 3"/>
    <property type="match status" value="1"/>
</dbReference>
<dbReference type="Gene3D" id="3.90.76.10">
    <property type="entry name" value="Dipeptide-binding Protein, Domain 1"/>
    <property type="match status" value="1"/>
</dbReference>
<dbReference type="Proteomes" id="UP001432062">
    <property type="component" value="Chromosome"/>
</dbReference>
<feature type="domain" description="Solute-binding protein family 5" evidence="2">
    <location>
        <begin position="91"/>
        <end position="467"/>
    </location>
</feature>
<dbReference type="Gene3D" id="3.40.190.10">
    <property type="entry name" value="Periplasmic binding protein-like II"/>
    <property type="match status" value="1"/>
</dbReference>
<dbReference type="RefSeq" id="WP_327100009.1">
    <property type="nucleotide sequence ID" value="NZ_CP109149.1"/>
</dbReference>
<keyword evidence="4" id="KW-1185">Reference proteome</keyword>
<dbReference type="Pfam" id="PF00496">
    <property type="entry name" value="SBP_bac_5"/>
    <property type="match status" value="1"/>
</dbReference>
<reference evidence="3" key="1">
    <citation type="submission" date="2022-10" db="EMBL/GenBank/DDBJ databases">
        <title>The complete genomes of actinobacterial strains from the NBC collection.</title>
        <authorList>
            <person name="Joergensen T.S."/>
            <person name="Alvarez Arevalo M."/>
            <person name="Sterndorff E.B."/>
            <person name="Faurdal D."/>
            <person name="Vuksanovic O."/>
            <person name="Mourched A.-S."/>
            <person name="Charusanti P."/>
            <person name="Shaw S."/>
            <person name="Blin K."/>
            <person name="Weber T."/>
        </authorList>
    </citation>
    <scope>NUCLEOTIDE SEQUENCE</scope>
    <source>
        <strain evidence="3">NBC_01482</strain>
    </source>
</reference>
<sequence>MKQSLAARLIGAVAAGTVVATVMAGCSSQNQVPSIGYAVDAVIATYNGATTLGASSGSDAVFARVLTGFFYTGPDGQQVADTDVGTAKEVPGEAQTVQYRLNADGVYSDGVPTSCDDLVLAWAARSGRYTKAGDRGQVPLFDAASTAGYADIERVDCQPGSKDATVVFRADHHYLPWRHLFTAGELMPAHVAARVANVPNVVTAVQSGDQAALQRIADFWNNGWTIGADKVDISRFPSSGPYRIDSYSAKDGLVLVANERWWGNKPETGRIVVYPKTADLKAKVGDNAVGVIDIGAGSVKDINLDGFSVRTVPGRGAEQLVLATSGVFASADARRGFAFCVPRQDLFDKLGKAKDAPKTGLGTAVLNSRITQQDSLYYPNVIGAADKYRGGDATAAAASAGAAKPTIRIGYVKPDDRRAQTVQMIADACKPAGINVVDAGSADFTPSQLTEGKVDAVLGSTASAPGPAGSETGVAATSALRTGSGINFGRFGNGRYDSITDQLAGDDNSTTTLNLRTEAENLLWAEMPSIPLFVTPRTIAFGNGLQNGIAGPTQAGTGWNMDRWVLKR</sequence>
<dbReference type="SUPFAM" id="SSF53850">
    <property type="entry name" value="Periplasmic binding protein-like II"/>
    <property type="match status" value="1"/>
</dbReference>
<evidence type="ECO:0000313" key="3">
    <source>
        <dbReference type="EMBL" id="WUV47116.1"/>
    </source>
</evidence>
<dbReference type="PANTHER" id="PTHR30290:SF65">
    <property type="entry name" value="MONOACYL PHOSPHATIDYLINOSITOL TETRAMANNOSIDE-BINDING PROTEIN LPQW-RELATED"/>
    <property type="match status" value="1"/>
</dbReference>
<evidence type="ECO:0000313" key="4">
    <source>
        <dbReference type="Proteomes" id="UP001432062"/>
    </source>
</evidence>
<dbReference type="PROSITE" id="PS51257">
    <property type="entry name" value="PROKAR_LIPOPROTEIN"/>
    <property type="match status" value="1"/>
</dbReference>
<evidence type="ECO:0000256" key="1">
    <source>
        <dbReference type="SAM" id="SignalP"/>
    </source>
</evidence>
<proteinExistence type="predicted"/>
<protein>
    <submittedName>
        <fullName evidence="3">ABC transporter substrate-binding protein</fullName>
    </submittedName>
</protein>
<organism evidence="3 4">
    <name type="scientific">Nocardia vinacea</name>
    <dbReference type="NCBI Taxonomy" id="96468"/>
    <lineage>
        <taxon>Bacteria</taxon>
        <taxon>Bacillati</taxon>
        <taxon>Actinomycetota</taxon>
        <taxon>Actinomycetes</taxon>
        <taxon>Mycobacteriales</taxon>
        <taxon>Nocardiaceae</taxon>
        <taxon>Nocardia</taxon>
    </lineage>
</organism>
<accession>A0ABZ1YVP5</accession>
<gene>
    <name evidence="3" type="ORF">OG563_02345</name>
</gene>
<evidence type="ECO:0000259" key="2">
    <source>
        <dbReference type="Pfam" id="PF00496"/>
    </source>
</evidence>
<name>A0ABZ1YVP5_9NOCA</name>
<dbReference type="PANTHER" id="PTHR30290">
    <property type="entry name" value="PERIPLASMIC BINDING COMPONENT OF ABC TRANSPORTER"/>
    <property type="match status" value="1"/>
</dbReference>
<dbReference type="EMBL" id="CP109441">
    <property type="protein sequence ID" value="WUV47116.1"/>
    <property type="molecule type" value="Genomic_DNA"/>
</dbReference>
<feature type="signal peptide" evidence="1">
    <location>
        <begin position="1"/>
        <end position="24"/>
    </location>
</feature>
<feature type="chain" id="PRO_5045388475" evidence="1">
    <location>
        <begin position="25"/>
        <end position="568"/>
    </location>
</feature>
<dbReference type="InterPro" id="IPR000914">
    <property type="entry name" value="SBP_5_dom"/>
</dbReference>
<keyword evidence="1" id="KW-0732">Signal</keyword>